<reference evidence="2" key="2">
    <citation type="submission" date="2023-05" db="EMBL/GenBank/DDBJ databases">
        <authorList>
            <consortium name="Lawrence Berkeley National Laboratory"/>
            <person name="Steindorff A."/>
            <person name="Hensen N."/>
            <person name="Bonometti L."/>
            <person name="Westerberg I."/>
            <person name="Brannstrom I.O."/>
            <person name="Guillou S."/>
            <person name="Cros-Aarteil S."/>
            <person name="Calhoun S."/>
            <person name="Haridas S."/>
            <person name="Kuo A."/>
            <person name="Mondo S."/>
            <person name="Pangilinan J."/>
            <person name="Riley R."/>
            <person name="Labutti K."/>
            <person name="Andreopoulos B."/>
            <person name="Lipzen A."/>
            <person name="Chen C."/>
            <person name="Yanf M."/>
            <person name="Daum C."/>
            <person name="Ng V."/>
            <person name="Clum A."/>
            <person name="Ohm R."/>
            <person name="Martin F."/>
            <person name="Silar P."/>
            <person name="Natvig D."/>
            <person name="Lalanne C."/>
            <person name="Gautier V."/>
            <person name="Ament-Velasquez S.L."/>
            <person name="Kruys A."/>
            <person name="Hutchinson M.I."/>
            <person name="Powell A.J."/>
            <person name="Barry K."/>
            <person name="Miller A.N."/>
            <person name="Grigoriev I.V."/>
            <person name="Debuchy R."/>
            <person name="Gladieux P."/>
            <person name="Thoren M.H."/>
            <person name="Johannesson H."/>
        </authorList>
    </citation>
    <scope>NUCLEOTIDE SEQUENCE</scope>
    <source>
        <strain evidence="2">CBS 757.83</strain>
    </source>
</reference>
<evidence type="ECO:0000256" key="1">
    <source>
        <dbReference type="SAM" id="Phobius"/>
    </source>
</evidence>
<keyword evidence="1" id="KW-1133">Transmembrane helix</keyword>
<dbReference type="EMBL" id="MU863653">
    <property type="protein sequence ID" value="KAK4098999.1"/>
    <property type="molecule type" value="Genomic_DNA"/>
</dbReference>
<reference evidence="2" key="1">
    <citation type="journal article" date="2023" name="Mol. Phylogenet. Evol.">
        <title>Genome-scale phylogeny and comparative genomics of the fungal order Sordariales.</title>
        <authorList>
            <person name="Hensen N."/>
            <person name="Bonometti L."/>
            <person name="Westerberg I."/>
            <person name="Brannstrom I.O."/>
            <person name="Guillou S."/>
            <person name="Cros-Aarteil S."/>
            <person name="Calhoun S."/>
            <person name="Haridas S."/>
            <person name="Kuo A."/>
            <person name="Mondo S."/>
            <person name="Pangilinan J."/>
            <person name="Riley R."/>
            <person name="LaButti K."/>
            <person name="Andreopoulos B."/>
            <person name="Lipzen A."/>
            <person name="Chen C."/>
            <person name="Yan M."/>
            <person name="Daum C."/>
            <person name="Ng V."/>
            <person name="Clum A."/>
            <person name="Steindorff A."/>
            <person name="Ohm R.A."/>
            <person name="Martin F."/>
            <person name="Silar P."/>
            <person name="Natvig D.O."/>
            <person name="Lalanne C."/>
            <person name="Gautier V."/>
            <person name="Ament-Velasquez S.L."/>
            <person name="Kruys A."/>
            <person name="Hutchinson M.I."/>
            <person name="Powell A.J."/>
            <person name="Barry K."/>
            <person name="Miller A.N."/>
            <person name="Grigoriev I.V."/>
            <person name="Debuchy R."/>
            <person name="Gladieux P."/>
            <person name="Hiltunen Thoren M."/>
            <person name="Johannesson H."/>
        </authorList>
    </citation>
    <scope>NUCLEOTIDE SEQUENCE</scope>
    <source>
        <strain evidence="2">CBS 757.83</strain>
    </source>
</reference>
<keyword evidence="1" id="KW-0472">Membrane</keyword>
<sequence length="100" mass="11083">MLHHGYFPSSPSFSFLFVHYQVLSSGALVPEMMSAMGRQKKPRDRFSSDVQWTRSLECQDAPRRPSLGTPPGSYSSAVASFAARMVRVRPGWLQSSSCAV</sequence>
<proteinExistence type="predicted"/>
<name>A0AAN6SZZ4_9PEZI</name>
<comment type="caution">
    <text evidence="2">The sequence shown here is derived from an EMBL/GenBank/DDBJ whole genome shotgun (WGS) entry which is preliminary data.</text>
</comment>
<dbReference type="AlphaFoldDB" id="A0AAN6SZZ4"/>
<dbReference type="Proteomes" id="UP001305647">
    <property type="component" value="Unassembled WGS sequence"/>
</dbReference>
<protein>
    <submittedName>
        <fullName evidence="2">Uncharacterized protein</fullName>
    </submittedName>
</protein>
<keyword evidence="1" id="KW-0812">Transmembrane</keyword>
<evidence type="ECO:0000313" key="2">
    <source>
        <dbReference type="EMBL" id="KAK4098999.1"/>
    </source>
</evidence>
<organism evidence="2 3">
    <name type="scientific">Parathielavia hyrcaniae</name>
    <dbReference type="NCBI Taxonomy" id="113614"/>
    <lineage>
        <taxon>Eukaryota</taxon>
        <taxon>Fungi</taxon>
        <taxon>Dikarya</taxon>
        <taxon>Ascomycota</taxon>
        <taxon>Pezizomycotina</taxon>
        <taxon>Sordariomycetes</taxon>
        <taxon>Sordariomycetidae</taxon>
        <taxon>Sordariales</taxon>
        <taxon>Chaetomiaceae</taxon>
        <taxon>Parathielavia</taxon>
    </lineage>
</organism>
<evidence type="ECO:0000313" key="3">
    <source>
        <dbReference type="Proteomes" id="UP001305647"/>
    </source>
</evidence>
<accession>A0AAN6SZZ4</accession>
<keyword evidence="3" id="KW-1185">Reference proteome</keyword>
<gene>
    <name evidence="2" type="ORF">N658DRAFT_202821</name>
</gene>
<feature type="transmembrane region" description="Helical" evidence="1">
    <location>
        <begin position="12"/>
        <end position="33"/>
    </location>
</feature>